<name>A0A1G4I4B0_TRYEQ</name>
<sequence length="581" mass="62930">MLASWAVPHKPKTDQPGNGQVKETMIAHRSLRKEGPAGAGNVKGAANSTHHLANAVGDADGGQGGAGSPKAAPSTATTESLRVPPTPTIRLSTIGGETFDKNDMGPRQEPSTTSSSSPKTRSARVAAHLVPAASMSGTLRREKEVMDPSLYHQLCYERLIRRQDPSKGVDKARQSYVYYNHRSKGCYIPHEKDPSELTLTYNHMYDFGDGSRFLAADGEPPRVNPNIGSVLDCNYNAASKSGASRDYARLRPSTTSERRAANEVCRIGLSTTNGKRTVAVDLARSLQLSDIRPQPFQIRKTVEDVISSDLRCVERAREGISSVVGKGKVLWAEVPEKLQATFSEVQGRFISPGAESRREDRNAAAGYRAGSTTLAQNANAVSYLPASSLPDRAEGATLPTHAPRSTNSKCGQSPMSKPVALTDLPDHVLLGFTANVCMPKINQRDGEATLPHTPLREESTESEDGNNLRGTYESTLQGTDPTGLRGTTNRGSNTVPEHARANGGEKLLPLVALAQLRDADYFLTTGPKPVSEIVKLLGPKWLPERPLPYETSRLSYCRKYDMGDANPPPNMIHWTLSKKLY</sequence>
<evidence type="ECO:0000313" key="2">
    <source>
        <dbReference type="EMBL" id="SCU66618.1"/>
    </source>
</evidence>
<feature type="compositionally biased region" description="Polar residues" evidence="1">
    <location>
        <begin position="468"/>
        <end position="495"/>
    </location>
</feature>
<gene>
    <name evidence="2" type="ORF">TEOVI_000779600</name>
</gene>
<feature type="region of interest" description="Disordered" evidence="1">
    <location>
        <begin position="445"/>
        <end position="500"/>
    </location>
</feature>
<feature type="compositionally biased region" description="Polar residues" evidence="1">
    <location>
        <begin position="403"/>
        <end position="415"/>
    </location>
</feature>
<feature type="region of interest" description="Disordered" evidence="1">
    <location>
        <begin position="392"/>
        <end position="415"/>
    </location>
</feature>
<accession>A0A1G4I4B0</accession>
<organism evidence="2 3">
    <name type="scientific">Trypanosoma equiperdum</name>
    <dbReference type="NCBI Taxonomy" id="5694"/>
    <lineage>
        <taxon>Eukaryota</taxon>
        <taxon>Discoba</taxon>
        <taxon>Euglenozoa</taxon>
        <taxon>Kinetoplastea</taxon>
        <taxon>Metakinetoplastina</taxon>
        <taxon>Trypanosomatida</taxon>
        <taxon>Trypanosomatidae</taxon>
        <taxon>Trypanosoma</taxon>
    </lineage>
</organism>
<protein>
    <submittedName>
        <fullName evidence="2">Uncharacterized protein</fullName>
    </submittedName>
</protein>
<keyword evidence="3" id="KW-1185">Reference proteome</keyword>
<reference evidence="2" key="1">
    <citation type="submission" date="2016-09" db="EMBL/GenBank/DDBJ databases">
        <authorList>
            <person name="Hebert L."/>
            <person name="Moumen B."/>
        </authorList>
    </citation>
    <scope>NUCLEOTIDE SEQUENCE [LARGE SCALE GENOMIC DNA]</scope>
    <source>
        <strain evidence="2">OVI</strain>
    </source>
</reference>
<dbReference type="GeneID" id="92381730"/>
<proteinExistence type="predicted"/>
<evidence type="ECO:0000313" key="3">
    <source>
        <dbReference type="Proteomes" id="UP000195570"/>
    </source>
</evidence>
<feature type="compositionally biased region" description="Low complexity" evidence="1">
    <location>
        <begin position="68"/>
        <end position="77"/>
    </location>
</feature>
<comment type="caution">
    <text evidence="2">The sequence shown here is derived from an EMBL/GenBank/DDBJ whole genome shotgun (WGS) entry which is preliminary data.</text>
</comment>
<dbReference type="VEuPathDB" id="TriTrypDB:TEOVI_000779600"/>
<dbReference type="Proteomes" id="UP000195570">
    <property type="component" value="Unassembled WGS sequence"/>
</dbReference>
<dbReference type="RefSeq" id="XP_067078043.1">
    <property type="nucleotide sequence ID" value="XM_067221942.1"/>
</dbReference>
<feature type="region of interest" description="Disordered" evidence="1">
    <location>
        <begin position="1"/>
        <end position="122"/>
    </location>
</feature>
<dbReference type="AlphaFoldDB" id="A0A1G4I4B0"/>
<dbReference type="EMBL" id="CZPT02000578">
    <property type="protein sequence ID" value="SCU66618.1"/>
    <property type="molecule type" value="Genomic_DNA"/>
</dbReference>
<evidence type="ECO:0000256" key="1">
    <source>
        <dbReference type="SAM" id="MobiDB-lite"/>
    </source>
</evidence>